<keyword evidence="6" id="KW-1185">Reference proteome</keyword>
<feature type="transmembrane region" description="Helical" evidence="3">
    <location>
        <begin position="198"/>
        <end position="222"/>
    </location>
</feature>
<evidence type="ECO:0000256" key="1">
    <source>
        <dbReference type="ARBA" id="ARBA00009995"/>
    </source>
</evidence>
<feature type="domain" description="Erythromycin biosynthesis protein CIII-like C-terminal" evidence="4">
    <location>
        <begin position="386"/>
        <end position="485"/>
    </location>
</feature>
<comment type="caution">
    <text evidence="5">The sequence shown here is derived from an EMBL/GenBank/DDBJ whole genome shotgun (WGS) entry which is preliminary data.</text>
</comment>
<sequence length="531" mass="59843">MSFRKRYMIVTNPDVGQTSPLLALTEELALRDNQVVFVSGASALKRVQRSQRALGFPVQMDAQPSIVQLQTYPIAFFSLGESLLLSYLDQALIQPERFHRQCRRPPGEIMSFIELYIDLVNDSSDEYRDLVWRVRDLVEQVDPDLLVVDNFSPFAVDGIRLTKRPFIETAPGAVSSVASHIHVLQQPLPMRGGRSSSIGFVGLLSNLYFIVRWLLFVFFHAWSKRRRAFRHEVLGLTDVPVLDDAMFPPPPGKLPQHIASITFNVEGMDIYPASAYERSVFFVGPCFAPSQRHMPPGVTLHALPPSAPAVSDAQMDDPVKLWLDEAHAQGRRVLYINMGSIFFYMRRDYDHILACLERLHKRFPTLLVLWKIPDHPQRIQPVPTADEAVLPSYIRRESWLPSIHNVLSHPAVAVIMHHGGGNSYNESIAYGVPQFCVSQWVDTHDIGLYVQNSGVGLWADKSPEFDPDDMYAKLSRMIIDEGHTFRHTALAWRIKALQAGGTARSADIIETYASSYTFEQGSSKGPVAQSH</sequence>
<dbReference type="GeneID" id="28729197"/>
<dbReference type="GO" id="GO:0080043">
    <property type="term" value="F:quercetin 3-O-glucosyltransferase activity"/>
    <property type="evidence" value="ECO:0007669"/>
    <property type="project" value="TreeGrafter"/>
</dbReference>
<dbReference type="EMBL" id="LGAV01000011">
    <property type="protein sequence ID" value="KOS12584.1"/>
    <property type="molecule type" value="Genomic_DNA"/>
</dbReference>
<dbReference type="RefSeq" id="XP_017990216.1">
    <property type="nucleotide sequence ID" value="XM_018137321.1"/>
</dbReference>
<protein>
    <submittedName>
        <fullName evidence="5">Mgt family glycosyltransferase</fullName>
    </submittedName>
</protein>
<name>A0A0M8MR11_9BASI</name>
<evidence type="ECO:0000313" key="6">
    <source>
        <dbReference type="Proteomes" id="UP000037751"/>
    </source>
</evidence>
<dbReference type="InterPro" id="IPR010610">
    <property type="entry name" value="EryCIII-like_C"/>
</dbReference>
<dbReference type="Pfam" id="PF06722">
    <property type="entry name" value="EryCIII-like_C"/>
    <property type="match status" value="1"/>
</dbReference>
<dbReference type="Gene3D" id="3.40.50.2000">
    <property type="entry name" value="Glycogen Phosphorylase B"/>
    <property type="match status" value="2"/>
</dbReference>
<keyword evidence="3" id="KW-0472">Membrane</keyword>
<dbReference type="CDD" id="cd03784">
    <property type="entry name" value="GT1_Gtf-like"/>
    <property type="match status" value="1"/>
</dbReference>
<keyword evidence="3" id="KW-0812">Transmembrane</keyword>
<dbReference type="InterPro" id="IPR002213">
    <property type="entry name" value="UDP_glucos_trans"/>
</dbReference>
<dbReference type="GO" id="GO:0080044">
    <property type="term" value="F:quercetin 7-O-glucosyltransferase activity"/>
    <property type="evidence" value="ECO:0007669"/>
    <property type="project" value="TreeGrafter"/>
</dbReference>
<dbReference type="SUPFAM" id="SSF53756">
    <property type="entry name" value="UDP-Glycosyltransferase/glycogen phosphorylase"/>
    <property type="match status" value="1"/>
</dbReference>
<dbReference type="OrthoDB" id="5835829at2759"/>
<accession>A0A0M8MR11</accession>
<evidence type="ECO:0000256" key="2">
    <source>
        <dbReference type="ARBA" id="ARBA00022679"/>
    </source>
</evidence>
<keyword evidence="2 5" id="KW-0808">Transferase</keyword>
<keyword evidence="3" id="KW-1133">Transmembrane helix</keyword>
<reference evidence="5 6" key="1">
    <citation type="submission" date="2015-07" db="EMBL/GenBank/DDBJ databases">
        <title>Draft Genome Sequence of Malassezia furfur CBS1878 and Malassezia pachydermatis CBS1879.</title>
        <authorList>
            <person name="Triana S."/>
            <person name="Ohm R."/>
            <person name="Gonzalez A."/>
            <person name="DeCock H."/>
            <person name="Restrepo S."/>
            <person name="Celis A."/>
        </authorList>
    </citation>
    <scope>NUCLEOTIDE SEQUENCE [LARGE SCALE GENOMIC DNA]</scope>
    <source>
        <strain evidence="5 6">CBS 1879</strain>
    </source>
</reference>
<dbReference type="PANTHER" id="PTHR11926">
    <property type="entry name" value="GLUCOSYL/GLUCURONOSYL TRANSFERASES"/>
    <property type="match status" value="1"/>
</dbReference>
<evidence type="ECO:0000256" key="3">
    <source>
        <dbReference type="SAM" id="Phobius"/>
    </source>
</evidence>
<proteinExistence type="inferred from homology"/>
<dbReference type="PANTHER" id="PTHR11926:SF774">
    <property type="entry name" value="UDP-GLYCOSYLTRANSFERASE 85A1-RELATED"/>
    <property type="match status" value="1"/>
</dbReference>
<dbReference type="AlphaFoldDB" id="A0A0M8MR11"/>
<dbReference type="STRING" id="77020.A0A0M8MR11"/>
<gene>
    <name evidence="5" type="ORF">Malapachy_2835</name>
</gene>
<evidence type="ECO:0000259" key="4">
    <source>
        <dbReference type="Pfam" id="PF06722"/>
    </source>
</evidence>
<dbReference type="Proteomes" id="UP000037751">
    <property type="component" value="Unassembled WGS sequence"/>
</dbReference>
<organism evidence="5 6">
    <name type="scientific">Malassezia pachydermatis</name>
    <dbReference type="NCBI Taxonomy" id="77020"/>
    <lineage>
        <taxon>Eukaryota</taxon>
        <taxon>Fungi</taxon>
        <taxon>Dikarya</taxon>
        <taxon>Basidiomycota</taxon>
        <taxon>Ustilaginomycotina</taxon>
        <taxon>Malasseziomycetes</taxon>
        <taxon>Malasseziales</taxon>
        <taxon>Malasseziaceae</taxon>
        <taxon>Malassezia</taxon>
    </lineage>
</organism>
<comment type="similarity">
    <text evidence="1">Belongs to the UDP-glycosyltransferase family.</text>
</comment>
<dbReference type="VEuPathDB" id="FungiDB:Malapachy_2835"/>
<evidence type="ECO:0000313" key="5">
    <source>
        <dbReference type="EMBL" id="KOS12584.1"/>
    </source>
</evidence>